<dbReference type="Proteomes" id="UP000287651">
    <property type="component" value="Unassembled WGS sequence"/>
</dbReference>
<organism evidence="4 5">
    <name type="scientific">Ensete ventricosum</name>
    <name type="common">Abyssinian banana</name>
    <name type="synonym">Musa ensete</name>
    <dbReference type="NCBI Taxonomy" id="4639"/>
    <lineage>
        <taxon>Eukaryota</taxon>
        <taxon>Viridiplantae</taxon>
        <taxon>Streptophyta</taxon>
        <taxon>Embryophyta</taxon>
        <taxon>Tracheophyta</taxon>
        <taxon>Spermatophyta</taxon>
        <taxon>Magnoliopsida</taxon>
        <taxon>Liliopsida</taxon>
        <taxon>Zingiberales</taxon>
        <taxon>Musaceae</taxon>
        <taxon>Ensete</taxon>
    </lineage>
</organism>
<evidence type="ECO:0000259" key="3">
    <source>
        <dbReference type="SMART" id="SM00727"/>
    </source>
</evidence>
<evidence type="ECO:0000256" key="1">
    <source>
        <dbReference type="ARBA" id="ARBA00022737"/>
    </source>
</evidence>
<accession>A0A427AYP5</accession>
<dbReference type="SMART" id="SM00727">
    <property type="entry name" value="STI1"/>
    <property type="match status" value="1"/>
</dbReference>
<evidence type="ECO:0000256" key="2">
    <source>
        <dbReference type="ARBA" id="ARBA00022803"/>
    </source>
</evidence>
<evidence type="ECO:0000313" key="4">
    <source>
        <dbReference type="EMBL" id="RRT81379.1"/>
    </source>
</evidence>
<comment type="caution">
    <text evidence="4">The sequence shown here is derived from an EMBL/GenBank/DDBJ whole genome shotgun (WGS) entry which is preliminary data.</text>
</comment>
<dbReference type="PANTHER" id="PTHR45883:SF2">
    <property type="entry name" value="HSC70-INTERACTING PROTEIN"/>
    <property type="match status" value="1"/>
</dbReference>
<dbReference type="GO" id="GO:0030544">
    <property type="term" value="F:Hsp70 protein binding"/>
    <property type="evidence" value="ECO:0007669"/>
    <property type="project" value="TreeGrafter"/>
</dbReference>
<protein>
    <recommendedName>
        <fullName evidence="3">STI1 domain-containing protein</fullName>
    </recommendedName>
</protein>
<name>A0A427AYP5_ENSVE</name>
<dbReference type="Gene3D" id="1.10.260.100">
    <property type="match status" value="1"/>
</dbReference>
<dbReference type="PANTHER" id="PTHR45883">
    <property type="entry name" value="HSC70-INTERACTING PROTEIN"/>
    <property type="match status" value="1"/>
</dbReference>
<gene>
    <name evidence="4" type="ORF">B296_00015822</name>
</gene>
<reference evidence="4 5" key="1">
    <citation type="journal article" date="2014" name="Agronomy (Basel)">
        <title>A Draft Genome Sequence for Ensete ventricosum, the Drought-Tolerant Tree Against Hunger.</title>
        <authorList>
            <person name="Harrison J."/>
            <person name="Moore K.A."/>
            <person name="Paszkiewicz K."/>
            <person name="Jones T."/>
            <person name="Grant M."/>
            <person name="Ambacheew D."/>
            <person name="Muzemil S."/>
            <person name="Studholme D.J."/>
        </authorList>
    </citation>
    <scope>NUCLEOTIDE SEQUENCE [LARGE SCALE GENOMIC DNA]</scope>
</reference>
<dbReference type="AlphaFoldDB" id="A0A427AYP5"/>
<feature type="domain" description="STI1" evidence="3">
    <location>
        <begin position="17"/>
        <end position="56"/>
    </location>
</feature>
<dbReference type="EMBL" id="AMZH03000925">
    <property type="protein sequence ID" value="RRT81379.1"/>
    <property type="molecule type" value="Genomic_DNA"/>
</dbReference>
<keyword evidence="1" id="KW-0677">Repeat</keyword>
<dbReference type="FunFam" id="1.10.260.100:FF:000009">
    <property type="entry name" value="FAM10 family protein At4g22670-like"/>
    <property type="match status" value="1"/>
</dbReference>
<evidence type="ECO:0000313" key="5">
    <source>
        <dbReference type="Proteomes" id="UP000287651"/>
    </source>
</evidence>
<keyword evidence="2" id="KW-0802">TPR repeat</keyword>
<dbReference type="Pfam" id="PF17830">
    <property type="entry name" value="STI1-HOP_DP"/>
    <property type="match status" value="1"/>
</dbReference>
<proteinExistence type="predicted"/>
<dbReference type="GO" id="GO:0000118">
    <property type="term" value="C:histone deacetylase complex"/>
    <property type="evidence" value="ECO:0007669"/>
    <property type="project" value="TreeGrafter"/>
</dbReference>
<sequence length="67" mass="7139">MPGSVPGNIDMSKILNDPELMAAFSDPEIMAALQDVMKNPANFAKHQSNPKVAPVIAKMMGKFAGPK</sequence>
<dbReference type="InterPro" id="IPR006636">
    <property type="entry name" value="STI1_HS-bd"/>
</dbReference>
<dbReference type="InterPro" id="IPR041243">
    <property type="entry name" value="STI1/HOP_DP"/>
</dbReference>